<name>A0A9W7L693_9STRA</name>
<keyword evidence="2" id="KW-0106">Calcium</keyword>
<evidence type="ECO:0000259" key="3">
    <source>
        <dbReference type="PROSITE" id="PS50004"/>
    </source>
</evidence>
<dbReference type="Proteomes" id="UP001165065">
    <property type="component" value="Unassembled WGS sequence"/>
</dbReference>
<dbReference type="Gene3D" id="2.60.40.150">
    <property type="entry name" value="C2 domain"/>
    <property type="match status" value="2"/>
</dbReference>
<keyword evidence="1" id="KW-0479">Metal-binding</keyword>
<dbReference type="SMART" id="SM00239">
    <property type="entry name" value="C2"/>
    <property type="match status" value="2"/>
</dbReference>
<evidence type="ECO:0000259" key="4">
    <source>
        <dbReference type="PROSITE" id="PS50020"/>
    </source>
</evidence>
<feature type="domain" description="WW" evidence="4">
    <location>
        <begin position="183"/>
        <end position="216"/>
    </location>
</feature>
<organism evidence="5 6">
    <name type="scientific">Triparma columacea</name>
    <dbReference type="NCBI Taxonomy" id="722753"/>
    <lineage>
        <taxon>Eukaryota</taxon>
        <taxon>Sar</taxon>
        <taxon>Stramenopiles</taxon>
        <taxon>Ochrophyta</taxon>
        <taxon>Bolidophyceae</taxon>
        <taxon>Parmales</taxon>
        <taxon>Triparmaceae</taxon>
        <taxon>Triparma</taxon>
    </lineage>
</organism>
<gene>
    <name evidence="5" type="ORF">TrCOL_g9428</name>
</gene>
<evidence type="ECO:0000256" key="1">
    <source>
        <dbReference type="ARBA" id="ARBA00022723"/>
    </source>
</evidence>
<sequence>DDVVALSNYVLYLHAIEHEYVRARKLYRFLFEFMEERGPDNPFVLYSVAIFGAVTCEEDWGYIKDWAWRGNKADIAMGKKAGKAATSYNLANSGFFKAKALLDQSGESWHNYALCRMLVYKDLEGARDAFIRAVVAAPHDKRISQNFNILIQDVDYFARDPPWDCWDEFQAHQREYKEDLVAKGEKEEWEECEDDEGNVYWYNDLTGEAQWHKPGTEPPKPEIWRPEILPLCRGKLIVTLVSGEDVRGRDSTLNAYMKIRIGEKTKENKKKKPHKTKTAEKAQAGGKISFRNEKVNYMLQDPNSLTDKDGNLKVHFELYDDNFMNDPILCTGFLNVIDMVSCPWWFGDEPKEREIQMYKLGTTEKNGSIKVKVEFWRAQIGCLRVILDQARNLANKGGMTDTQDPYCKMVLGKQSAKSKTINNGGTDPKFNMEELLMYVGMTDWDKKLVLSVWDDDTISDDLIGQAEINLFDFMAHNGYKKKENP</sequence>
<dbReference type="InterPro" id="IPR001202">
    <property type="entry name" value="WW_dom"/>
</dbReference>
<dbReference type="Pfam" id="PF00168">
    <property type="entry name" value="C2"/>
    <property type="match status" value="2"/>
</dbReference>
<comment type="caution">
    <text evidence="5">The sequence shown here is derived from an EMBL/GenBank/DDBJ whole genome shotgun (WGS) entry which is preliminary data.</text>
</comment>
<dbReference type="PANTHER" id="PTHR46502:SF2">
    <property type="entry name" value="16 KDA PHLOEM PROTEIN 2"/>
    <property type="match status" value="1"/>
</dbReference>
<dbReference type="PROSITE" id="PS50020">
    <property type="entry name" value="WW_DOMAIN_2"/>
    <property type="match status" value="1"/>
</dbReference>
<reference evidence="6" key="1">
    <citation type="journal article" date="2023" name="Commun. Biol.">
        <title>Genome analysis of Parmales, the sister group of diatoms, reveals the evolutionary specialization of diatoms from phago-mixotrophs to photoautotrophs.</title>
        <authorList>
            <person name="Ban H."/>
            <person name="Sato S."/>
            <person name="Yoshikawa S."/>
            <person name="Yamada K."/>
            <person name="Nakamura Y."/>
            <person name="Ichinomiya M."/>
            <person name="Sato N."/>
            <person name="Blanc-Mathieu R."/>
            <person name="Endo H."/>
            <person name="Kuwata A."/>
            <person name="Ogata H."/>
        </authorList>
    </citation>
    <scope>NUCLEOTIDE SEQUENCE [LARGE SCALE GENOMIC DNA]</scope>
</reference>
<dbReference type="SUPFAM" id="SSF51045">
    <property type="entry name" value="WW domain"/>
    <property type="match status" value="1"/>
</dbReference>
<evidence type="ECO:0000256" key="2">
    <source>
        <dbReference type="ARBA" id="ARBA00022837"/>
    </source>
</evidence>
<keyword evidence="6" id="KW-1185">Reference proteome</keyword>
<dbReference type="SUPFAM" id="SSF49562">
    <property type="entry name" value="C2 domain (Calcium/lipid-binding domain, CaLB)"/>
    <property type="match status" value="1"/>
</dbReference>
<evidence type="ECO:0000313" key="6">
    <source>
        <dbReference type="Proteomes" id="UP001165065"/>
    </source>
</evidence>
<dbReference type="InterPro" id="IPR035892">
    <property type="entry name" value="C2_domain_sf"/>
</dbReference>
<evidence type="ECO:0000313" key="5">
    <source>
        <dbReference type="EMBL" id="GMI35350.1"/>
    </source>
</evidence>
<dbReference type="GO" id="GO:0046872">
    <property type="term" value="F:metal ion binding"/>
    <property type="evidence" value="ECO:0007669"/>
    <property type="project" value="UniProtKB-KW"/>
</dbReference>
<dbReference type="PROSITE" id="PS50004">
    <property type="entry name" value="C2"/>
    <property type="match status" value="1"/>
</dbReference>
<accession>A0A9W7L693</accession>
<protein>
    <recommendedName>
        <fullName evidence="7">C2 domain-containing protein</fullName>
    </recommendedName>
</protein>
<dbReference type="OrthoDB" id="187617at2759"/>
<dbReference type="CDD" id="cd00030">
    <property type="entry name" value="C2"/>
    <property type="match status" value="1"/>
</dbReference>
<dbReference type="Pfam" id="PF00397">
    <property type="entry name" value="WW"/>
    <property type="match status" value="1"/>
</dbReference>
<dbReference type="AlphaFoldDB" id="A0A9W7L693"/>
<feature type="domain" description="C2" evidence="3">
    <location>
        <begin position="365"/>
        <end position="483"/>
    </location>
</feature>
<feature type="non-terminal residue" evidence="5">
    <location>
        <position position="485"/>
    </location>
</feature>
<evidence type="ECO:0008006" key="7">
    <source>
        <dbReference type="Google" id="ProtNLM"/>
    </source>
</evidence>
<dbReference type="Gene3D" id="2.20.70.10">
    <property type="match status" value="1"/>
</dbReference>
<dbReference type="SMART" id="SM00456">
    <property type="entry name" value="WW"/>
    <property type="match status" value="1"/>
</dbReference>
<dbReference type="InterPro" id="IPR000008">
    <property type="entry name" value="C2_dom"/>
</dbReference>
<dbReference type="InterPro" id="IPR036020">
    <property type="entry name" value="WW_dom_sf"/>
</dbReference>
<proteinExistence type="predicted"/>
<feature type="non-terminal residue" evidence="5">
    <location>
        <position position="1"/>
    </location>
</feature>
<dbReference type="EMBL" id="BRYA01000903">
    <property type="protein sequence ID" value="GMI35350.1"/>
    <property type="molecule type" value="Genomic_DNA"/>
</dbReference>
<dbReference type="PANTHER" id="PTHR46502">
    <property type="entry name" value="C2 DOMAIN-CONTAINING"/>
    <property type="match status" value="1"/>
</dbReference>